<feature type="compositionally biased region" description="Basic and acidic residues" evidence="1">
    <location>
        <begin position="203"/>
        <end position="223"/>
    </location>
</feature>
<dbReference type="InterPro" id="IPR035897">
    <property type="entry name" value="Toll_tir_struct_dom_sf"/>
</dbReference>
<reference evidence="3 4" key="1">
    <citation type="journal article" date="2009" name="Stand. Genomic Sci.">
        <title>Complete genome sequence of Catenulispora acidiphila type strain (ID 139908).</title>
        <authorList>
            <person name="Copeland A."/>
            <person name="Lapidus A."/>
            <person name="Glavina Del Rio T."/>
            <person name="Nolan M."/>
            <person name="Lucas S."/>
            <person name="Chen F."/>
            <person name="Tice H."/>
            <person name="Cheng J.F."/>
            <person name="Bruce D."/>
            <person name="Goodwin L."/>
            <person name="Pitluck S."/>
            <person name="Mikhailova N."/>
            <person name="Pati A."/>
            <person name="Ivanova N."/>
            <person name="Mavromatis K."/>
            <person name="Chen A."/>
            <person name="Palaniappan K."/>
            <person name="Chain P."/>
            <person name="Land M."/>
            <person name="Hauser L."/>
            <person name="Chang Y.J."/>
            <person name="Jeffries C.D."/>
            <person name="Chertkov O."/>
            <person name="Brettin T."/>
            <person name="Detter J.C."/>
            <person name="Han C."/>
            <person name="Ali Z."/>
            <person name="Tindall B.J."/>
            <person name="Goker M."/>
            <person name="Bristow J."/>
            <person name="Eisen J.A."/>
            <person name="Markowitz V."/>
            <person name="Hugenholtz P."/>
            <person name="Kyrpides N.C."/>
            <person name="Klenk H.P."/>
        </authorList>
    </citation>
    <scope>NUCLEOTIDE SEQUENCE [LARGE SCALE GENOMIC DNA]</scope>
    <source>
        <strain evidence="4">DSM 44928 / JCM 14897 / NBRC 102108 / NRRL B-24433 / ID139908</strain>
    </source>
</reference>
<evidence type="ECO:0000259" key="2">
    <source>
        <dbReference type="PROSITE" id="PS50104"/>
    </source>
</evidence>
<feature type="compositionally biased region" description="Low complexity" evidence="1">
    <location>
        <begin position="169"/>
        <end position="178"/>
    </location>
</feature>
<evidence type="ECO:0000313" key="3">
    <source>
        <dbReference type="EMBL" id="ACU76353.1"/>
    </source>
</evidence>
<evidence type="ECO:0000256" key="1">
    <source>
        <dbReference type="SAM" id="MobiDB-lite"/>
    </source>
</evidence>
<name>C7QB62_CATAD</name>
<dbReference type="PROSITE" id="PS50104">
    <property type="entry name" value="TIR"/>
    <property type="match status" value="1"/>
</dbReference>
<dbReference type="KEGG" id="cai:Caci_7528"/>
<proteinExistence type="predicted"/>
<dbReference type="AlphaFoldDB" id="C7QB62"/>
<dbReference type="Pfam" id="PF13676">
    <property type="entry name" value="TIR_2"/>
    <property type="match status" value="1"/>
</dbReference>
<dbReference type="Gene3D" id="3.40.50.10140">
    <property type="entry name" value="Toll/interleukin-1 receptor homology (TIR) domain"/>
    <property type="match status" value="1"/>
</dbReference>
<dbReference type="InterPro" id="IPR000157">
    <property type="entry name" value="TIR_dom"/>
</dbReference>
<dbReference type="HOGENOM" id="CLU_087945_0_0_11"/>
<accession>C7QB62</accession>
<keyword evidence="4" id="KW-1185">Reference proteome</keyword>
<dbReference type="eggNOG" id="COG2815">
    <property type="taxonomic scope" value="Bacteria"/>
</dbReference>
<dbReference type="GO" id="GO:0007165">
    <property type="term" value="P:signal transduction"/>
    <property type="evidence" value="ECO:0007669"/>
    <property type="project" value="InterPro"/>
</dbReference>
<feature type="compositionally biased region" description="Gly residues" evidence="1">
    <location>
        <begin position="225"/>
        <end position="242"/>
    </location>
</feature>
<dbReference type="RefSeq" id="WP_015796078.1">
    <property type="nucleotide sequence ID" value="NC_013131.1"/>
</dbReference>
<dbReference type="OrthoDB" id="3654490at2"/>
<sequence>MHEIFVNYRTNDAHDAAFAIQADLTHRFGADKVFYASRSLKHGVPFGDALIREAGKARVLLAVIGSEWLKRDARGHRLVDDENDWVRREIVAALNAGTHVIPVLVGRTTDRLPNDLPPDIKDLLNFNYRRFDHREAEAQLPQIAAAVQEVVPGLIDNTEQKPEPPSMAGTTSTNQSGGSTIGTQGGRSVNVTGDHQGGTHLSGDTHGDVHISGDRRDGIHIDGDQSGGTNYGGAINTGGGTFIGSSRGNVHTGSGAQFNTLPTDDDPDDEQ</sequence>
<dbReference type="Proteomes" id="UP000000851">
    <property type="component" value="Chromosome"/>
</dbReference>
<feature type="region of interest" description="Disordered" evidence="1">
    <location>
        <begin position="156"/>
        <end position="271"/>
    </location>
</feature>
<feature type="domain" description="TIR" evidence="2">
    <location>
        <begin position="1"/>
        <end position="151"/>
    </location>
</feature>
<evidence type="ECO:0000313" key="4">
    <source>
        <dbReference type="Proteomes" id="UP000000851"/>
    </source>
</evidence>
<dbReference type="InParanoid" id="C7QB62"/>
<organism evidence="3 4">
    <name type="scientific">Catenulispora acidiphila (strain DSM 44928 / JCM 14897 / NBRC 102108 / NRRL B-24433 / ID139908)</name>
    <dbReference type="NCBI Taxonomy" id="479433"/>
    <lineage>
        <taxon>Bacteria</taxon>
        <taxon>Bacillati</taxon>
        <taxon>Actinomycetota</taxon>
        <taxon>Actinomycetes</taxon>
        <taxon>Catenulisporales</taxon>
        <taxon>Catenulisporaceae</taxon>
        <taxon>Catenulispora</taxon>
    </lineage>
</organism>
<gene>
    <name evidence="3" type="ordered locus">Caci_7528</name>
</gene>
<dbReference type="EMBL" id="CP001700">
    <property type="protein sequence ID" value="ACU76353.1"/>
    <property type="molecule type" value="Genomic_DNA"/>
</dbReference>
<dbReference type="STRING" id="479433.Caci_7528"/>
<feature type="compositionally biased region" description="Polar residues" evidence="1">
    <location>
        <begin position="243"/>
        <end position="262"/>
    </location>
</feature>
<dbReference type="SUPFAM" id="SSF52200">
    <property type="entry name" value="Toll/Interleukin receptor TIR domain"/>
    <property type="match status" value="1"/>
</dbReference>
<protein>
    <recommendedName>
        <fullName evidence="2">TIR domain-containing protein</fullName>
    </recommendedName>
</protein>